<dbReference type="EMBL" id="BT141982">
    <property type="protein sequence ID" value="AFK41776.1"/>
    <property type="molecule type" value="mRNA"/>
</dbReference>
<sequence>MKEKPRGIGMSSTDATRTNFSKIATTWIRNGAITFPEEEK</sequence>
<reference evidence="1" key="1">
    <citation type="submission" date="2012-05" db="EMBL/GenBank/DDBJ databases">
        <authorList>
            <person name="Krishnakumar V."/>
            <person name="Cheung F."/>
            <person name="Xiao Y."/>
            <person name="Chan A."/>
            <person name="Moskal W.A."/>
            <person name="Town C.D."/>
        </authorList>
    </citation>
    <scope>NUCLEOTIDE SEQUENCE</scope>
</reference>
<protein>
    <submittedName>
        <fullName evidence="1">Uncharacterized protein</fullName>
    </submittedName>
</protein>
<accession>I3SND4</accession>
<evidence type="ECO:0000313" key="1">
    <source>
        <dbReference type="EMBL" id="AFK41776.1"/>
    </source>
</evidence>
<dbReference type="AlphaFoldDB" id="I3SND4"/>
<name>I3SND4_LOTJA</name>
<organism evidence="1">
    <name type="scientific">Lotus japonicus</name>
    <name type="common">Lotus corniculatus var. japonicus</name>
    <dbReference type="NCBI Taxonomy" id="34305"/>
    <lineage>
        <taxon>Eukaryota</taxon>
        <taxon>Viridiplantae</taxon>
        <taxon>Streptophyta</taxon>
        <taxon>Embryophyta</taxon>
        <taxon>Tracheophyta</taxon>
        <taxon>Spermatophyta</taxon>
        <taxon>Magnoliopsida</taxon>
        <taxon>eudicotyledons</taxon>
        <taxon>Gunneridae</taxon>
        <taxon>Pentapetalae</taxon>
        <taxon>rosids</taxon>
        <taxon>fabids</taxon>
        <taxon>Fabales</taxon>
        <taxon>Fabaceae</taxon>
        <taxon>Papilionoideae</taxon>
        <taxon>50 kb inversion clade</taxon>
        <taxon>NPAAA clade</taxon>
        <taxon>Hologalegina</taxon>
        <taxon>robinioid clade</taxon>
        <taxon>Loteae</taxon>
        <taxon>Lotus</taxon>
    </lineage>
</organism>
<proteinExistence type="evidence at transcript level"/>